<reference evidence="3" key="1">
    <citation type="journal article" date="2019" name="Int. J. Syst. Evol. Microbiol.">
        <title>The Global Catalogue of Microorganisms (GCM) 10K type strain sequencing project: providing services to taxonomists for standard genome sequencing and annotation.</title>
        <authorList>
            <consortium name="The Broad Institute Genomics Platform"/>
            <consortium name="The Broad Institute Genome Sequencing Center for Infectious Disease"/>
            <person name="Wu L."/>
            <person name="Ma J."/>
        </authorList>
    </citation>
    <scope>NUCLEOTIDE SEQUENCE [LARGE SCALE GENOMIC DNA]</scope>
    <source>
        <strain evidence="3">KCTC 42211</strain>
    </source>
</reference>
<dbReference type="SUPFAM" id="SSF47616">
    <property type="entry name" value="GST C-terminal domain-like"/>
    <property type="match status" value="1"/>
</dbReference>
<dbReference type="CDD" id="cd03046">
    <property type="entry name" value="GST_N_GTT1_like"/>
    <property type="match status" value="1"/>
</dbReference>
<dbReference type="InterPro" id="IPR036249">
    <property type="entry name" value="Thioredoxin-like_sf"/>
</dbReference>
<dbReference type="SUPFAM" id="SSF52833">
    <property type="entry name" value="Thioredoxin-like"/>
    <property type="match status" value="1"/>
</dbReference>
<dbReference type="PANTHER" id="PTHR44051">
    <property type="entry name" value="GLUTATHIONE S-TRANSFERASE-RELATED"/>
    <property type="match status" value="1"/>
</dbReference>
<dbReference type="SFLD" id="SFLDS00019">
    <property type="entry name" value="Glutathione_Transferase_(cytos"/>
    <property type="match status" value="1"/>
</dbReference>
<dbReference type="SFLD" id="SFLDG00358">
    <property type="entry name" value="Main_(cytGST)"/>
    <property type="match status" value="1"/>
</dbReference>
<evidence type="ECO:0000313" key="2">
    <source>
        <dbReference type="EMBL" id="MFC3660807.1"/>
    </source>
</evidence>
<dbReference type="InterPro" id="IPR040079">
    <property type="entry name" value="Glutathione_S-Trfase"/>
</dbReference>
<dbReference type="PROSITE" id="PS50404">
    <property type="entry name" value="GST_NTER"/>
    <property type="match status" value="1"/>
</dbReference>
<dbReference type="EMBL" id="JBHRYF010000008">
    <property type="protein sequence ID" value="MFC3660807.1"/>
    <property type="molecule type" value="Genomic_DNA"/>
</dbReference>
<dbReference type="InterPro" id="IPR004045">
    <property type="entry name" value="Glutathione_S-Trfase_N"/>
</dbReference>
<name>A0ABV7UWJ3_9GAMM</name>
<keyword evidence="3" id="KW-1185">Reference proteome</keyword>
<evidence type="ECO:0000259" key="1">
    <source>
        <dbReference type="PROSITE" id="PS50404"/>
    </source>
</evidence>
<gene>
    <name evidence="2" type="ORF">ACFOM9_12075</name>
</gene>
<feature type="domain" description="GST N-terminal" evidence="1">
    <location>
        <begin position="5"/>
        <end position="85"/>
    </location>
</feature>
<dbReference type="RefSeq" id="WP_386710879.1">
    <property type="nucleotide sequence ID" value="NZ_JBHRYF010000008.1"/>
</dbReference>
<evidence type="ECO:0000313" key="3">
    <source>
        <dbReference type="Proteomes" id="UP001595724"/>
    </source>
</evidence>
<dbReference type="Proteomes" id="UP001595724">
    <property type="component" value="Unassembled WGS sequence"/>
</dbReference>
<dbReference type="CDD" id="cd03207">
    <property type="entry name" value="GST_C_8"/>
    <property type="match status" value="1"/>
</dbReference>
<protein>
    <submittedName>
        <fullName evidence="2">Glutathione S-transferase family protein</fullName>
    </submittedName>
</protein>
<organism evidence="2 3">
    <name type="scientific">Luteimonas notoginsengisoli</name>
    <dbReference type="NCBI Taxonomy" id="1578200"/>
    <lineage>
        <taxon>Bacteria</taxon>
        <taxon>Pseudomonadati</taxon>
        <taxon>Pseudomonadota</taxon>
        <taxon>Gammaproteobacteria</taxon>
        <taxon>Lysobacterales</taxon>
        <taxon>Lysobacteraceae</taxon>
        <taxon>Luteimonas</taxon>
    </lineage>
</organism>
<dbReference type="InterPro" id="IPR036282">
    <property type="entry name" value="Glutathione-S-Trfase_C_sf"/>
</dbReference>
<dbReference type="PANTHER" id="PTHR44051:SF21">
    <property type="entry name" value="GLUTATHIONE S-TRANSFERASE FAMILY PROTEIN"/>
    <property type="match status" value="1"/>
</dbReference>
<dbReference type="SFLD" id="SFLDG01150">
    <property type="entry name" value="Main.1:_Beta-like"/>
    <property type="match status" value="1"/>
</dbReference>
<dbReference type="Gene3D" id="1.20.1050.10">
    <property type="match status" value="1"/>
</dbReference>
<sequence>MSQDRNDLVFYTNPQSRGRIVRWMLEEVGQPYRTHVLAFDGAQKSPEYLAINPMGKVPAIVHRGAVVTEGAAICAYLADAFPDAGLAPPLASALRGAYYRWLFFAAGPVEAAVSAKSMGLLAPADRAGLVGYGSFEQTVDTLEIAVQAASPWLLGDQFTAADVYVGSQVSWGLLFKTLPERPAFAEYAHRLRAREAAQRAAALDDALIAKPE</sequence>
<proteinExistence type="predicted"/>
<comment type="caution">
    <text evidence="2">The sequence shown here is derived from an EMBL/GenBank/DDBJ whole genome shotgun (WGS) entry which is preliminary data.</text>
</comment>
<dbReference type="Pfam" id="PF13409">
    <property type="entry name" value="GST_N_2"/>
    <property type="match status" value="1"/>
</dbReference>
<dbReference type="Gene3D" id="3.40.30.10">
    <property type="entry name" value="Glutaredoxin"/>
    <property type="match status" value="1"/>
</dbReference>
<accession>A0ABV7UWJ3</accession>